<keyword evidence="1" id="KW-0812">Transmembrane</keyword>
<reference evidence="3" key="1">
    <citation type="journal article" date="2015" name="Nature">
        <title>Complex archaea that bridge the gap between prokaryotes and eukaryotes.</title>
        <authorList>
            <person name="Spang A."/>
            <person name="Saw J.H."/>
            <person name="Jorgensen S.L."/>
            <person name="Zaremba-Niedzwiedzka K."/>
            <person name="Martijn J."/>
            <person name="Lind A.E."/>
            <person name="van Eijk R."/>
            <person name="Schleper C."/>
            <person name="Guy L."/>
            <person name="Ettema T.J."/>
        </authorList>
    </citation>
    <scope>NUCLEOTIDE SEQUENCE</scope>
</reference>
<feature type="transmembrane region" description="Helical" evidence="1">
    <location>
        <begin position="67"/>
        <end position="85"/>
    </location>
</feature>
<evidence type="ECO:0000256" key="1">
    <source>
        <dbReference type="SAM" id="Phobius"/>
    </source>
</evidence>
<keyword evidence="1" id="KW-1133">Transmembrane helix</keyword>
<dbReference type="Pfam" id="PF07690">
    <property type="entry name" value="MFS_1"/>
    <property type="match status" value="1"/>
</dbReference>
<organism evidence="3">
    <name type="scientific">marine sediment metagenome</name>
    <dbReference type="NCBI Taxonomy" id="412755"/>
    <lineage>
        <taxon>unclassified sequences</taxon>
        <taxon>metagenomes</taxon>
        <taxon>ecological metagenomes</taxon>
    </lineage>
</organism>
<dbReference type="EMBL" id="LAZR01066929">
    <property type="protein sequence ID" value="KKK52621.1"/>
    <property type="molecule type" value="Genomic_DNA"/>
</dbReference>
<evidence type="ECO:0000259" key="2">
    <source>
        <dbReference type="PROSITE" id="PS50850"/>
    </source>
</evidence>
<name>A0A0F8YX86_9ZZZZ</name>
<dbReference type="AlphaFoldDB" id="A0A0F8YX86"/>
<accession>A0A0F8YX86</accession>
<gene>
    <name evidence="3" type="ORF">LCGC14_3103050</name>
</gene>
<feature type="transmembrane region" description="Helical" evidence="1">
    <location>
        <begin position="161"/>
        <end position="179"/>
    </location>
</feature>
<sequence length="266" mass="29154">MTEINISTAADATDNIISLQSTGKFYGWWMVLAGSVILFVSSGIGFYSHGVILDPLRTAHGWSKGTISSAITLYFFATGLMGIIIGRQIDKYGPRRFLIIGSIIFGLGFWSLSGIHKLWQLYVSYFIMSIGFCFTSLIPVNTLITNWFIRKRGLAMSLANTGLSAGGVLLVPLASYLVIHRGLKMALITLGTLYGIVIIPTAIFFIKQRPSNVNQLPDGDLGEVILSVRSTSPLSHESQMRVWTRYQAMGTVAFWSITVAFLLALG</sequence>
<dbReference type="InterPro" id="IPR036259">
    <property type="entry name" value="MFS_trans_sf"/>
</dbReference>
<dbReference type="GO" id="GO:0022857">
    <property type="term" value="F:transmembrane transporter activity"/>
    <property type="evidence" value="ECO:0007669"/>
    <property type="project" value="InterPro"/>
</dbReference>
<dbReference type="InterPro" id="IPR020846">
    <property type="entry name" value="MFS_dom"/>
</dbReference>
<dbReference type="InterPro" id="IPR050327">
    <property type="entry name" value="Proton-linked_MCT"/>
</dbReference>
<proteinExistence type="predicted"/>
<feature type="transmembrane region" description="Helical" evidence="1">
    <location>
        <begin position="246"/>
        <end position="265"/>
    </location>
</feature>
<feature type="transmembrane region" description="Helical" evidence="1">
    <location>
        <begin position="122"/>
        <end position="149"/>
    </location>
</feature>
<keyword evidence="1" id="KW-0472">Membrane</keyword>
<dbReference type="PANTHER" id="PTHR11360:SF290">
    <property type="entry name" value="MONOCARBOXYLATE MFS PERMEASE"/>
    <property type="match status" value="1"/>
</dbReference>
<protein>
    <recommendedName>
        <fullName evidence="2">Major facilitator superfamily (MFS) profile domain-containing protein</fullName>
    </recommendedName>
</protein>
<feature type="non-terminal residue" evidence="3">
    <location>
        <position position="266"/>
    </location>
</feature>
<feature type="transmembrane region" description="Helical" evidence="1">
    <location>
        <begin position="97"/>
        <end position="116"/>
    </location>
</feature>
<dbReference type="Gene3D" id="1.20.1250.20">
    <property type="entry name" value="MFS general substrate transporter like domains"/>
    <property type="match status" value="1"/>
</dbReference>
<dbReference type="SUPFAM" id="SSF103473">
    <property type="entry name" value="MFS general substrate transporter"/>
    <property type="match status" value="1"/>
</dbReference>
<evidence type="ECO:0000313" key="3">
    <source>
        <dbReference type="EMBL" id="KKK52621.1"/>
    </source>
</evidence>
<dbReference type="InterPro" id="IPR011701">
    <property type="entry name" value="MFS"/>
</dbReference>
<comment type="caution">
    <text evidence="3">The sequence shown here is derived from an EMBL/GenBank/DDBJ whole genome shotgun (WGS) entry which is preliminary data.</text>
</comment>
<dbReference type="PROSITE" id="PS50850">
    <property type="entry name" value="MFS"/>
    <property type="match status" value="1"/>
</dbReference>
<feature type="transmembrane region" description="Helical" evidence="1">
    <location>
        <begin position="25"/>
        <end position="47"/>
    </location>
</feature>
<dbReference type="PANTHER" id="PTHR11360">
    <property type="entry name" value="MONOCARBOXYLATE TRANSPORTER"/>
    <property type="match status" value="1"/>
</dbReference>
<feature type="transmembrane region" description="Helical" evidence="1">
    <location>
        <begin position="185"/>
        <end position="206"/>
    </location>
</feature>
<feature type="domain" description="Major facilitator superfamily (MFS) profile" evidence="2">
    <location>
        <begin position="27"/>
        <end position="266"/>
    </location>
</feature>